<feature type="region of interest" description="Disordered" evidence="1">
    <location>
        <begin position="355"/>
        <end position="402"/>
    </location>
</feature>
<dbReference type="EMBL" id="JABSTU010000006">
    <property type="protein sequence ID" value="KAH8028764.1"/>
    <property type="molecule type" value="Genomic_DNA"/>
</dbReference>
<reference evidence="2" key="2">
    <citation type="submission" date="2021-09" db="EMBL/GenBank/DDBJ databases">
        <authorList>
            <person name="Jia N."/>
            <person name="Wang J."/>
            <person name="Shi W."/>
            <person name="Du L."/>
            <person name="Sun Y."/>
            <person name="Zhan W."/>
            <person name="Jiang J."/>
            <person name="Wang Q."/>
            <person name="Zhang B."/>
            <person name="Ji P."/>
            <person name="Sakyi L.B."/>
            <person name="Cui X."/>
            <person name="Yuan T."/>
            <person name="Jiang B."/>
            <person name="Yang W."/>
            <person name="Lam T.T.-Y."/>
            <person name="Chang Q."/>
            <person name="Ding S."/>
            <person name="Wang X."/>
            <person name="Zhu J."/>
            <person name="Ruan X."/>
            <person name="Zhao L."/>
            <person name="Wei J."/>
            <person name="Que T."/>
            <person name="Du C."/>
            <person name="Cheng J."/>
            <person name="Dai P."/>
            <person name="Han X."/>
            <person name="Huang E."/>
            <person name="Gao Y."/>
            <person name="Liu J."/>
            <person name="Shao H."/>
            <person name="Ye R."/>
            <person name="Li L."/>
            <person name="Wei W."/>
            <person name="Wang X."/>
            <person name="Wang C."/>
            <person name="Huo Q."/>
            <person name="Li W."/>
            <person name="Guo W."/>
            <person name="Chen H."/>
            <person name="Chen S."/>
            <person name="Zhou L."/>
            <person name="Zhou L."/>
            <person name="Ni X."/>
            <person name="Tian J."/>
            <person name="Zhou Y."/>
            <person name="Sheng Y."/>
            <person name="Liu T."/>
            <person name="Pan Y."/>
            <person name="Xia L."/>
            <person name="Li J."/>
            <person name="Zhao F."/>
            <person name="Cao W."/>
        </authorList>
    </citation>
    <scope>NUCLEOTIDE SEQUENCE</scope>
    <source>
        <strain evidence="2">Rmic-2018</strain>
        <tissue evidence="2">Larvae</tissue>
    </source>
</reference>
<accession>A0A9J6E364</accession>
<feature type="region of interest" description="Disordered" evidence="1">
    <location>
        <begin position="476"/>
        <end position="516"/>
    </location>
</feature>
<gene>
    <name evidence="2" type="ORF">HPB51_019230</name>
</gene>
<name>A0A9J6E364_RHIMP</name>
<feature type="region of interest" description="Disordered" evidence="1">
    <location>
        <begin position="151"/>
        <end position="183"/>
    </location>
</feature>
<dbReference type="AlphaFoldDB" id="A0A9J6E364"/>
<feature type="compositionally biased region" description="Basic residues" evidence="1">
    <location>
        <begin position="277"/>
        <end position="291"/>
    </location>
</feature>
<evidence type="ECO:0000313" key="3">
    <source>
        <dbReference type="Proteomes" id="UP000821866"/>
    </source>
</evidence>
<proteinExistence type="predicted"/>
<evidence type="ECO:0000256" key="1">
    <source>
        <dbReference type="SAM" id="MobiDB-lite"/>
    </source>
</evidence>
<feature type="compositionally biased region" description="Basic residues" evidence="1">
    <location>
        <begin position="165"/>
        <end position="176"/>
    </location>
</feature>
<reference evidence="2" key="1">
    <citation type="journal article" date="2020" name="Cell">
        <title>Large-Scale Comparative Analyses of Tick Genomes Elucidate Their Genetic Diversity and Vector Capacities.</title>
        <authorList>
            <consortium name="Tick Genome and Microbiome Consortium (TIGMIC)"/>
            <person name="Jia N."/>
            <person name="Wang J."/>
            <person name="Shi W."/>
            <person name="Du L."/>
            <person name="Sun Y."/>
            <person name="Zhan W."/>
            <person name="Jiang J.F."/>
            <person name="Wang Q."/>
            <person name="Zhang B."/>
            <person name="Ji P."/>
            <person name="Bell-Sakyi L."/>
            <person name="Cui X.M."/>
            <person name="Yuan T.T."/>
            <person name="Jiang B.G."/>
            <person name="Yang W.F."/>
            <person name="Lam T.T."/>
            <person name="Chang Q.C."/>
            <person name="Ding S.J."/>
            <person name="Wang X.J."/>
            <person name="Zhu J.G."/>
            <person name="Ruan X.D."/>
            <person name="Zhao L."/>
            <person name="Wei J.T."/>
            <person name="Ye R.Z."/>
            <person name="Que T.C."/>
            <person name="Du C.H."/>
            <person name="Zhou Y.H."/>
            <person name="Cheng J.X."/>
            <person name="Dai P.F."/>
            <person name="Guo W.B."/>
            <person name="Han X.H."/>
            <person name="Huang E.J."/>
            <person name="Li L.F."/>
            <person name="Wei W."/>
            <person name="Gao Y.C."/>
            <person name="Liu J.Z."/>
            <person name="Shao H.Z."/>
            <person name="Wang X."/>
            <person name="Wang C.C."/>
            <person name="Yang T.C."/>
            <person name="Huo Q.B."/>
            <person name="Li W."/>
            <person name="Chen H.Y."/>
            <person name="Chen S.E."/>
            <person name="Zhou L.G."/>
            <person name="Ni X.B."/>
            <person name="Tian J.H."/>
            <person name="Sheng Y."/>
            <person name="Liu T."/>
            <person name="Pan Y.S."/>
            <person name="Xia L.Y."/>
            <person name="Li J."/>
            <person name="Zhao F."/>
            <person name="Cao W.C."/>
        </authorList>
    </citation>
    <scope>NUCLEOTIDE SEQUENCE</scope>
    <source>
        <strain evidence="2">Rmic-2018</strain>
    </source>
</reference>
<comment type="caution">
    <text evidence="2">The sequence shown here is derived from an EMBL/GenBank/DDBJ whole genome shotgun (WGS) entry which is preliminary data.</text>
</comment>
<evidence type="ECO:0000313" key="2">
    <source>
        <dbReference type="EMBL" id="KAH8028764.1"/>
    </source>
</evidence>
<organism evidence="2 3">
    <name type="scientific">Rhipicephalus microplus</name>
    <name type="common">Cattle tick</name>
    <name type="synonym">Boophilus microplus</name>
    <dbReference type="NCBI Taxonomy" id="6941"/>
    <lineage>
        <taxon>Eukaryota</taxon>
        <taxon>Metazoa</taxon>
        <taxon>Ecdysozoa</taxon>
        <taxon>Arthropoda</taxon>
        <taxon>Chelicerata</taxon>
        <taxon>Arachnida</taxon>
        <taxon>Acari</taxon>
        <taxon>Parasitiformes</taxon>
        <taxon>Ixodida</taxon>
        <taxon>Ixodoidea</taxon>
        <taxon>Ixodidae</taxon>
        <taxon>Rhipicephalinae</taxon>
        <taxon>Rhipicephalus</taxon>
        <taxon>Boophilus</taxon>
    </lineage>
</organism>
<dbReference type="Proteomes" id="UP000821866">
    <property type="component" value="Chromosome 4"/>
</dbReference>
<keyword evidence="3" id="KW-1185">Reference proteome</keyword>
<sequence length="516" mass="56339">MIHVLIQLKGCAGVQHALHANDITIWATEENIGHMEESLQAATHVVDRRAPSAADAPAALVPGALCDAPRNAANWAGVRFAETTTIDSDLPDQLDCMNADDFEPMDNVGLSDSTPGPSGVAEASNNAYLRPSVPHTPWFRVIDARRKKVVAEEASATPPATFHQRERRHGTGRPHLPRLPVEDHKESQCGTCGILNPNKHHDGSVPRCLSCGSNEHPTIDLACPARQRRPGPCVLRDERQLLEKPNDPPLKQLPEQLPPNNQPRSRPQHASSEGHGRSARSKRSKTPKHGKQTSQPIQLRAPPPIQASVHSSRKYPPPSSQCSAKSYNTWPALPQREPTLAHGLEARAVASSSSGLAARARLDQAPQSQLQRRQDPLAVPGKSPVEQASQNPSQSTPPHSPALAQHMCDQYLQTPELSEALRQLVPKFISDSLEAVQTQLINELEEALQSMETTFSHCMKKVEAAINHLYNMENQSSLTRKHKQRKSAAASSQHTAQVNSQPSEVSTPTTTQHGKF</sequence>
<protein>
    <submittedName>
        <fullName evidence="2">Uncharacterized protein</fullName>
    </submittedName>
</protein>
<feature type="compositionally biased region" description="Polar residues" evidence="1">
    <location>
        <begin position="386"/>
        <end position="397"/>
    </location>
</feature>
<feature type="region of interest" description="Disordered" evidence="1">
    <location>
        <begin position="242"/>
        <end position="327"/>
    </location>
</feature>
<feature type="compositionally biased region" description="Polar residues" evidence="1">
    <location>
        <begin position="489"/>
        <end position="516"/>
    </location>
</feature>